<dbReference type="Proteomes" id="UP001066276">
    <property type="component" value="Chromosome 6"/>
</dbReference>
<reference evidence="4" key="1">
    <citation type="journal article" date="2022" name="bioRxiv">
        <title>Sequencing and chromosome-scale assembly of the giantPleurodeles waltlgenome.</title>
        <authorList>
            <person name="Brown T."/>
            <person name="Elewa A."/>
            <person name="Iarovenko S."/>
            <person name="Subramanian E."/>
            <person name="Araus A.J."/>
            <person name="Petzold A."/>
            <person name="Susuki M."/>
            <person name="Suzuki K.-i.T."/>
            <person name="Hayashi T."/>
            <person name="Toyoda A."/>
            <person name="Oliveira C."/>
            <person name="Osipova E."/>
            <person name="Leigh N.D."/>
            <person name="Simon A."/>
            <person name="Yun M.H."/>
        </authorList>
    </citation>
    <scope>NUCLEOTIDE SEQUENCE</scope>
    <source>
        <strain evidence="4">20211129_DDA</strain>
        <tissue evidence="4">Liver</tissue>
    </source>
</reference>
<evidence type="ECO:0008006" key="6">
    <source>
        <dbReference type="Google" id="ProtNLM"/>
    </source>
</evidence>
<keyword evidence="5" id="KW-1185">Reference proteome</keyword>
<keyword evidence="3" id="KW-0812">Transmembrane</keyword>
<dbReference type="EMBL" id="JANPWB010000010">
    <property type="protein sequence ID" value="KAJ1138454.1"/>
    <property type="molecule type" value="Genomic_DNA"/>
</dbReference>
<evidence type="ECO:0000313" key="4">
    <source>
        <dbReference type="EMBL" id="KAJ1138454.1"/>
    </source>
</evidence>
<dbReference type="InterPro" id="IPR051176">
    <property type="entry name" value="Cent_Immune-Sig_Mod"/>
</dbReference>
<dbReference type="SUPFAM" id="SSF57997">
    <property type="entry name" value="Tropomyosin"/>
    <property type="match status" value="1"/>
</dbReference>
<dbReference type="Gene3D" id="1.10.287.1490">
    <property type="match status" value="1"/>
</dbReference>
<feature type="region of interest" description="Disordered" evidence="2">
    <location>
        <begin position="122"/>
        <end position="154"/>
    </location>
</feature>
<keyword evidence="3" id="KW-1133">Transmembrane helix</keyword>
<organism evidence="4 5">
    <name type="scientific">Pleurodeles waltl</name>
    <name type="common">Iberian ribbed newt</name>
    <dbReference type="NCBI Taxonomy" id="8319"/>
    <lineage>
        <taxon>Eukaryota</taxon>
        <taxon>Metazoa</taxon>
        <taxon>Chordata</taxon>
        <taxon>Craniata</taxon>
        <taxon>Vertebrata</taxon>
        <taxon>Euteleostomi</taxon>
        <taxon>Amphibia</taxon>
        <taxon>Batrachia</taxon>
        <taxon>Caudata</taxon>
        <taxon>Salamandroidea</taxon>
        <taxon>Salamandridae</taxon>
        <taxon>Pleurodelinae</taxon>
        <taxon>Pleurodeles</taxon>
    </lineage>
</organism>
<keyword evidence="1" id="KW-0175">Coiled coil</keyword>
<feature type="compositionally biased region" description="Polar residues" evidence="2">
    <location>
        <begin position="484"/>
        <end position="496"/>
    </location>
</feature>
<dbReference type="AlphaFoldDB" id="A0AAV7QH85"/>
<dbReference type="CDD" id="cd21912">
    <property type="entry name" value="CC1_T3JAM"/>
    <property type="match status" value="1"/>
</dbReference>
<accession>A0AAV7QH85</accession>
<protein>
    <recommendedName>
        <fullName evidence="6">TRAF3 interacting protein 3</fullName>
    </recommendedName>
</protein>
<evidence type="ECO:0000256" key="3">
    <source>
        <dbReference type="SAM" id="Phobius"/>
    </source>
</evidence>
<evidence type="ECO:0000313" key="5">
    <source>
        <dbReference type="Proteomes" id="UP001066276"/>
    </source>
</evidence>
<feature type="compositionally biased region" description="Low complexity" evidence="2">
    <location>
        <begin position="139"/>
        <end position="149"/>
    </location>
</feature>
<sequence length="598" mass="69463">MACLGWWGSLDEKELRPRRNASKPGRSSICVPDATDTRLPDLLNQQDLFETFLNMTSKAARSPPGHQRLLETYEEKCERRLETHEIMRSRVNITSCRPMEKDWGRETEEGLCLSPRQQEFSKRRKLEFGEEQQKRSRVSPRSPTSPRRAAAMEDNKRTLKWKDAWCTNSQLLWNNNIAGTHLQHAPFALNMASSKGGFPANGLACTLTVTTATVQERGTQTRTESIPVRMIGTRDSSQQTDCGTAVLDKEMFQLSEYLKEALHRELRLKKKLAILQELLTALVQAAENSWKSQLNEDRLNCKVGALEQKLLIYSQNYQRDGVKRILLEMEDNKQKYEEKAKESVNKILEDKITAEKQLQNIQRSLDVTEDECFLWKEEYEKLKGEWGELAAKHVELQNELHILQSKLQWVESQDLQLRKFQSRLQCFERERADLQSQIEVLEKDNNLKREQLNSIAGRVRSTEDEKLALESRINHLESELLHIQSQPPASLQTQPSLPRKQKNNREEHQHQAKLRRIDSRLLAKEKECAELQSELDCLSEEYLFCQTKLRECRNQIKTFQAKRSKGCCSSCLIPCLMILLAITTALFYIIVLQHRFIR</sequence>
<dbReference type="PANTHER" id="PTHR15715">
    <property type="entry name" value="CENTROSOMAL PROTEIN OF 170 KDA"/>
    <property type="match status" value="1"/>
</dbReference>
<keyword evidence="3" id="KW-0472">Membrane</keyword>
<evidence type="ECO:0000256" key="2">
    <source>
        <dbReference type="SAM" id="MobiDB-lite"/>
    </source>
</evidence>
<feature type="transmembrane region" description="Helical" evidence="3">
    <location>
        <begin position="572"/>
        <end position="592"/>
    </location>
</feature>
<feature type="region of interest" description="Disordered" evidence="2">
    <location>
        <begin position="484"/>
        <end position="511"/>
    </location>
</feature>
<proteinExistence type="predicted"/>
<name>A0AAV7QH85_PLEWA</name>
<evidence type="ECO:0000256" key="1">
    <source>
        <dbReference type="SAM" id="Coils"/>
    </source>
</evidence>
<dbReference type="PANTHER" id="PTHR15715:SF21">
    <property type="entry name" value="TRAF3-INTERACTING JNK-ACTIVATING MODULATOR"/>
    <property type="match status" value="1"/>
</dbReference>
<feature type="coiled-coil region" evidence="1">
    <location>
        <begin position="514"/>
        <end position="541"/>
    </location>
</feature>
<gene>
    <name evidence="4" type="ORF">NDU88_004838</name>
</gene>
<comment type="caution">
    <text evidence="4">The sequence shown here is derived from an EMBL/GenBank/DDBJ whole genome shotgun (WGS) entry which is preliminary data.</text>
</comment>